<evidence type="ECO:0000313" key="3">
    <source>
        <dbReference type="Proteomes" id="UP000070501"/>
    </source>
</evidence>
<accession>A0A136IPB6</accession>
<name>A0A136IPB6_9PEZI</name>
<evidence type="ECO:0000313" key="2">
    <source>
        <dbReference type="EMBL" id="KXJ86763.1"/>
    </source>
</evidence>
<keyword evidence="3" id="KW-1185">Reference proteome</keyword>
<evidence type="ECO:0000256" key="1">
    <source>
        <dbReference type="SAM" id="MobiDB-lite"/>
    </source>
</evidence>
<dbReference type="AlphaFoldDB" id="A0A136IPB6"/>
<proteinExistence type="predicted"/>
<feature type="region of interest" description="Disordered" evidence="1">
    <location>
        <begin position="120"/>
        <end position="141"/>
    </location>
</feature>
<reference evidence="3" key="1">
    <citation type="submission" date="2016-02" db="EMBL/GenBank/DDBJ databases">
        <title>Draft genome sequence of Microdochium bolleyi, a fungal endophyte of beachgrass.</title>
        <authorList>
            <consortium name="DOE Joint Genome Institute"/>
            <person name="David A.S."/>
            <person name="May G."/>
            <person name="Haridas S."/>
            <person name="Lim J."/>
            <person name="Wang M."/>
            <person name="Labutti K."/>
            <person name="Lipzen A."/>
            <person name="Barry K."/>
            <person name="Grigoriev I.V."/>
        </authorList>
    </citation>
    <scope>NUCLEOTIDE SEQUENCE [LARGE SCALE GENOMIC DNA]</scope>
    <source>
        <strain evidence="3">J235TASD1</strain>
    </source>
</reference>
<dbReference type="Proteomes" id="UP000070501">
    <property type="component" value="Unassembled WGS sequence"/>
</dbReference>
<gene>
    <name evidence="2" type="ORF">Micbo1qcDRAFT_218940</name>
</gene>
<dbReference type="EMBL" id="KQ964266">
    <property type="protein sequence ID" value="KXJ86763.1"/>
    <property type="molecule type" value="Genomic_DNA"/>
</dbReference>
<sequence length="171" mass="18594">MPKKASYVKRPPIVHITTISPGLEELDASKQQPHAAVALDCTVTVLAKHMFRPHLHQMARGEMKTLDPNKESCSRAGRDCYQCRTESWHAPQFPRMAAKISAPPPPSRCRPAAGHACRIPPEGSSGEGYAGPAKATRETASEPRRTIGAGAGSILNNSPDRWPARLFYVSC</sequence>
<protein>
    <submittedName>
        <fullName evidence="2">Uncharacterized protein</fullName>
    </submittedName>
</protein>
<organism evidence="2 3">
    <name type="scientific">Microdochium bolleyi</name>
    <dbReference type="NCBI Taxonomy" id="196109"/>
    <lineage>
        <taxon>Eukaryota</taxon>
        <taxon>Fungi</taxon>
        <taxon>Dikarya</taxon>
        <taxon>Ascomycota</taxon>
        <taxon>Pezizomycotina</taxon>
        <taxon>Sordariomycetes</taxon>
        <taxon>Xylariomycetidae</taxon>
        <taxon>Xylariales</taxon>
        <taxon>Microdochiaceae</taxon>
        <taxon>Microdochium</taxon>
    </lineage>
</organism>
<dbReference type="InParanoid" id="A0A136IPB6"/>